<dbReference type="PANTHER" id="PTHR11360">
    <property type="entry name" value="MONOCARBOXYLATE TRANSPORTER"/>
    <property type="match status" value="1"/>
</dbReference>
<dbReference type="Gene3D" id="1.20.1250.20">
    <property type="entry name" value="MFS general substrate transporter like domains"/>
    <property type="match status" value="2"/>
</dbReference>
<feature type="transmembrane region" description="Helical" evidence="3">
    <location>
        <begin position="416"/>
        <end position="438"/>
    </location>
</feature>
<dbReference type="PANTHER" id="PTHR11360:SF287">
    <property type="entry name" value="MFS MONOCARBOXYLATE TRANSPORTER"/>
    <property type="match status" value="1"/>
</dbReference>
<feature type="transmembrane region" description="Helical" evidence="3">
    <location>
        <begin position="314"/>
        <end position="334"/>
    </location>
</feature>
<comment type="similarity">
    <text evidence="2">Belongs to the major facilitator superfamily. Monocarboxylate porter (TC 2.A.1.13) family.</text>
</comment>
<feature type="transmembrane region" description="Helical" evidence="3">
    <location>
        <begin position="340"/>
        <end position="361"/>
    </location>
</feature>
<comment type="subcellular location">
    <subcellularLocation>
        <location evidence="1">Membrane</location>
        <topology evidence="1">Multi-pass membrane protein</topology>
    </subcellularLocation>
</comment>
<feature type="transmembrane region" description="Helical" evidence="3">
    <location>
        <begin position="85"/>
        <end position="107"/>
    </location>
</feature>
<keyword evidence="6" id="KW-1185">Reference proteome</keyword>
<evidence type="ECO:0000256" key="2">
    <source>
        <dbReference type="ARBA" id="ARBA00006727"/>
    </source>
</evidence>
<organism evidence="5 6">
    <name type="scientific">Tothia fuscella</name>
    <dbReference type="NCBI Taxonomy" id="1048955"/>
    <lineage>
        <taxon>Eukaryota</taxon>
        <taxon>Fungi</taxon>
        <taxon>Dikarya</taxon>
        <taxon>Ascomycota</taxon>
        <taxon>Pezizomycotina</taxon>
        <taxon>Dothideomycetes</taxon>
        <taxon>Pleosporomycetidae</taxon>
        <taxon>Venturiales</taxon>
        <taxon>Cylindrosympodiaceae</taxon>
        <taxon>Tothia</taxon>
    </lineage>
</organism>
<feature type="transmembrane region" description="Helical" evidence="3">
    <location>
        <begin position="119"/>
        <end position="136"/>
    </location>
</feature>
<evidence type="ECO:0000259" key="4">
    <source>
        <dbReference type="PROSITE" id="PS50850"/>
    </source>
</evidence>
<keyword evidence="3" id="KW-0812">Transmembrane</keyword>
<feature type="transmembrane region" description="Helical" evidence="3">
    <location>
        <begin position="373"/>
        <end position="396"/>
    </location>
</feature>
<dbReference type="InterPro" id="IPR020846">
    <property type="entry name" value="MFS_dom"/>
</dbReference>
<keyword evidence="3" id="KW-1133">Transmembrane helix</keyword>
<dbReference type="GO" id="GO:0016020">
    <property type="term" value="C:membrane"/>
    <property type="evidence" value="ECO:0007669"/>
    <property type="project" value="UniProtKB-SubCell"/>
</dbReference>
<dbReference type="AlphaFoldDB" id="A0A9P4NIE3"/>
<feature type="transmembrane region" description="Helical" evidence="3">
    <location>
        <begin position="207"/>
        <end position="226"/>
    </location>
</feature>
<feature type="transmembrane region" description="Helical" evidence="3">
    <location>
        <begin position="250"/>
        <end position="267"/>
    </location>
</feature>
<sequence>MATQIETSSYELESSHDLSSRTLQQTISAQPIPTEHLKPIDRGYAAWRLLATAFVFESLLWGFPLSFGVFQNYYSKLPQFANNPYIPIVGTIASGISYLGAPVITPFIKRYPKYLHQMIWVGWPFCIAGLAAGSFANTLGGLIITQGIMYGVGFVIFYYPILSFVNEFWIERRGMAYGLLCSASGVSGVVMPFILSKMLNRYGYPMTLRAIAVALAVLTGPLIPALKGRLPSTSHGTVGRTDWGFLKSPVFWVYSASNFIQGLGYFFPSLYLPSYATSIGLSDTQGALLLAMLSIFQVLGQFSFGYFSDRRVKLDFLILASTLISGVACFSLWFTAHSLATLVVFSVFYGFFGAGYVAMWARMGSAVSEEPTASLAIFGWFCAGKGVGNVSAGPLSAALVSHNFIAGDHSGAEYRAVIIFTGVCMFCSGAIVAGWHIWSKISKPQGEEVEAAGATG</sequence>
<dbReference type="InterPro" id="IPR036259">
    <property type="entry name" value="MFS_trans_sf"/>
</dbReference>
<evidence type="ECO:0000313" key="6">
    <source>
        <dbReference type="Proteomes" id="UP000800235"/>
    </source>
</evidence>
<protein>
    <submittedName>
        <fullName evidence="5">MFS general substrate transporter</fullName>
    </submittedName>
</protein>
<dbReference type="SUPFAM" id="SSF103473">
    <property type="entry name" value="MFS general substrate transporter"/>
    <property type="match status" value="1"/>
</dbReference>
<evidence type="ECO:0000313" key="5">
    <source>
        <dbReference type="EMBL" id="KAF2422185.1"/>
    </source>
</evidence>
<dbReference type="PROSITE" id="PS50850">
    <property type="entry name" value="MFS"/>
    <property type="match status" value="1"/>
</dbReference>
<dbReference type="Pfam" id="PF07690">
    <property type="entry name" value="MFS_1"/>
    <property type="match status" value="1"/>
</dbReference>
<dbReference type="GO" id="GO:0022857">
    <property type="term" value="F:transmembrane transporter activity"/>
    <property type="evidence" value="ECO:0007669"/>
    <property type="project" value="InterPro"/>
</dbReference>
<gene>
    <name evidence="5" type="ORF">EJ08DRAFT_672834</name>
</gene>
<accession>A0A9P4NIE3</accession>
<comment type="caution">
    <text evidence="5">The sequence shown here is derived from an EMBL/GenBank/DDBJ whole genome shotgun (WGS) entry which is preliminary data.</text>
</comment>
<dbReference type="EMBL" id="MU007092">
    <property type="protein sequence ID" value="KAF2422185.1"/>
    <property type="molecule type" value="Genomic_DNA"/>
</dbReference>
<feature type="transmembrane region" description="Helical" evidence="3">
    <location>
        <begin position="174"/>
        <end position="195"/>
    </location>
</feature>
<feature type="domain" description="Major facilitator superfamily (MFS) profile" evidence="4">
    <location>
        <begin position="250"/>
        <end position="456"/>
    </location>
</feature>
<feature type="transmembrane region" description="Helical" evidence="3">
    <location>
        <begin position="142"/>
        <end position="162"/>
    </location>
</feature>
<feature type="transmembrane region" description="Helical" evidence="3">
    <location>
        <begin position="45"/>
        <end position="65"/>
    </location>
</feature>
<reference evidence="5" key="1">
    <citation type="journal article" date="2020" name="Stud. Mycol.">
        <title>101 Dothideomycetes genomes: a test case for predicting lifestyles and emergence of pathogens.</title>
        <authorList>
            <person name="Haridas S."/>
            <person name="Albert R."/>
            <person name="Binder M."/>
            <person name="Bloem J."/>
            <person name="Labutti K."/>
            <person name="Salamov A."/>
            <person name="Andreopoulos B."/>
            <person name="Baker S."/>
            <person name="Barry K."/>
            <person name="Bills G."/>
            <person name="Bluhm B."/>
            <person name="Cannon C."/>
            <person name="Castanera R."/>
            <person name="Culley D."/>
            <person name="Daum C."/>
            <person name="Ezra D."/>
            <person name="Gonzalez J."/>
            <person name="Henrissat B."/>
            <person name="Kuo A."/>
            <person name="Liang C."/>
            <person name="Lipzen A."/>
            <person name="Lutzoni F."/>
            <person name="Magnuson J."/>
            <person name="Mondo S."/>
            <person name="Nolan M."/>
            <person name="Ohm R."/>
            <person name="Pangilinan J."/>
            <person name="Park H.-J."/>
            <person name="Ramirez L."/>
            <person name="Alfaro M."/>
            <person name="Sun H."/>
            <person name="Tritt A."/>
            <person name="Yoshinaga Y."/>
            <person name="Zwiers L.-H."/>
            <person name="Turgeon B."/>
            <person name="Goodwin S."/>
            <person name="Spatafora J."/>
            <person name="Crous P."/>
            <person name="Grigoriev I."/>
        </authorList>
    </citation>
    <scope>NUCLEOTIDE SEQUENCE</scope>
    <source>
        <strain evidence="5">CBS 130266</strain>
    </source>
</reference>
<keyword evidence="3" id="KW-0472">Membrane</keyword>
<name>A0A9P4NIE3_9PEZI</name>
<proteinExistence type="inferred from homology"/>
<feature type="transmembrane region" description="Helical" evidence="3">
    <location>
        <begin position="287"/>
        <end position="307"/>
    </location>
</feature>
<dbReference type="Proteomes" id="UP000800235">
    <property type="component" value="Unassembled WGS sequence"/>
</dbReference>
<evidence type="ECO:0000256" key="3">
    <source>
        <dbReference type="SAM" id="Phobius"/>
    </source>
</evidence>
<dbReference type="InterPro" id="IPR050327">
    <property type="entry name" value="Proton-linked_MCT"/>
</dbReference>
<dbReference type="InterPro" id="IPR011701">
    <property type="entry name" value="MFS"/>
</dbReference>
<dbReference type="OrthoDB" id="2213137at2759"/>
<evidence type="ECO:0000256" key="1">
    <source>
        <dbReference type="ARBA" id="ARBA00004141"/>
    </source>
</evidence>